<sequence>MNRSDMSSTGAIADYCKRLFKAAARYASPSLLAAAAVLAISAAALFVKPYIGMADNGDYFRILYSNGIYFSAPDYSKQQFGYFIKDYGIFQYYNDAGVSLYSSQSLFVRQALQLNIWFLDARTFDIRTQAAIYLILYTVAVYMLVEALTWRAPAKRGYIIAALAVFIFGDTAYTAYFNSFYSEALMLIMSLFMLASGLLIYRGRFNDYTMLAVFVISSLLLVTSKQQNAPFGILIALFGIWLLLARSNRPYRLSAAGGLTLLLIVSIASYALIPQEFVNINKYHAMTRGVLPDSSDPEQSLKSMGIDGQYSLLSGTTYYDPYTTIDVNSNKMLTEFYGKFGFGKVLAYYATHPDQAGRMLNLAAQGAFTTRPETMGNYEKSEGLAFGAQTHFFSLYSMLKKALTPKTFGFIFLWAIIVVGLYMPSFVSAVRTKNRRQAVRLPLLLTMILLGLAGIAISIVGAGDADLAKHEFMFTIVFDLVTFITVSDALSGCLWRNVPTHLNTAPSATTAA</sequence>
<keyword evidence="1" id="KW-1133">Transmembrane helix</keyword>
<evidence type="ECO:0000256" key="1">
    <source>
        <dbReference type="SAM" id="Phobius"/>
    </source>
</evidence>
<reference evidence="2 3" key="1">
    <citation type="submission" date="2022-10" db="EMBL/GenBank/DDBJ databases">
        <title>Comparative genomic analysis of Cohnella hashimotonis sp. nov., isolated from the International Space Station.</title>
        <authorList>
            <person name="Simpson A."/>
            <person name="Venkateswaran K."/>
        </authorList>
    </citation>
    <scope>NUCLEOTIDE SEQUENCE [LARGE SCALE GENOMIC DNA]</scope>
    <source>
        <strain evidence="2 3">DSM 18997</strain>
    </source>
</reference>
<keyword evidence="1" id="KW-0812">Transmembrane</keyword>
<gene>
    <name evidence="2" type="ORF">OMP38_28775</name>
</gene>
<keyword evidence="1" id="KW-0472">Membrane</keyword>
<dbReference type="EMBL" id="JAPDHZ010000006">
    <property type="protein sequence ID" value="MDG0794384.1"/>
    <property type="molecule type" value="Genomic_DNA"/>
</dbReference>
<feature type="transmembrane region" description="Helical" evidence="1">
    <location>
        <begin position="472"/>
        <end position="495"/>
    </location>
</feature>
<evidence type="ECO:0000313" key="3">
    <source>
        <dbReference type="Proteomes" id="UP001153387"/>
    </source>
</evidence>
<feature type="transmembrane region" description="Helical" evidence="1">
    <location>
        <begin position="208"/>
        <end position="223"/>
    </location>
</feature>
<name>A0A9X4KLD2_9BACL</name>
<feature type="transmembrane region" description="Helical" evidence="1">
    <location>
        <begin position="184"/>
        <end position="201"/>
    </location>
</feature>
<feature type="transmembrane region" description="Helical" evidence="1">
    <location>
        <begin position="253"/>
        <end position="273"/>
    </location>
</feature>
<feature type="transmembrane region" description="Helical" evidence="1">
    <location>
        <begin position="408"/>
        <end position="429"/>
    </location>
</feature>
<dbReference type="AlphaFoldDB" id="A0A9X4KLD2"/>
<dbReference type="RefSeq" id="WP_277568134.1">
    <property type="nucleotide sequence ID" value="NZ_JAPDHZ010000006.1"/>
</dbReference>
<organism evidence="2 3">
    <name type="scientific">Cohnella ginsengisoli</name>
    <dbReference type="NCBI Taxonomy" id="425004"/>
    <lineage>
        <taxon>Bacteria</taxon>
        <taxon>Bacillati</taxon>
        <taxon>Bacillota</taxon>
        <taxon>Bacilli</taxon>
        <taxon>Bacillales</taxon>
        <taxon>Paenibacillaceae</taxon>
        <taxon>Cohnella</taxon>
    </lineage>
</organism>
<feature type="transmembrane region" description="Helical" evidence="1">
    <location>
        <begin position="31"/>
        <end position="51"/>
    </location>
</feature>
<feature type="transmembrane region" description="Helical" evidence="1">
    <location>
        <begin position="441"/>
        <end position="460"/>
    </location>
</feature>
<comment type="caution">
    <text evidence="2">The sequence shown here is derived from an EMBL/GenBank/DDBJ whole genome shotgun (WGS) entry which is preliminary data.</text>
</comment>
<evidence type="ECO:0000313" key="2">
    <source>
        <dbReference type="EMBL" id="MDG0794384.1"/>
    </source>
</evidence>
<feature type="transmembrane region" description="Helical" evidence="1">
    <location>
        <begin position="126"/>
        <end position="145"/>
    </location>
</feature>
<evidence type="ECO:0008006" key="4">
    <source>
        <dbReference type="Google" id="ProtNLM"/>
    </source>
</evidence>
<dbReference type="Proteomes" id="UP001153387">
    <property type="component" value="Unassembled WGS sequence"/>
</dbReference>
<proteinExistence type="predicted"/>
<protein>
    <recommendedName>
        <fullName evidence="4">Transmembrane protein</fullName>
    </recommendedName>
</protein>
<keyword evidence="3" id="KW-1185">Reference proteome</keyword>
<feature type="transmembrane region" description="Helical" evidence="1">
    <location>
        <begin position="229"/>
        <end position="246"/>
    </location>
</feature>
<feature type="transmembrane region" description="Helical" evidence="1">
    <location>
        <begin position="157"/>
        <end position="178"/>
    </location>
</feature>
<accession>A0A9X4KLD2</accession>